<accession>A0AAD6YG63</accession>
<protein>
    <submittedName>
        <fullName evidence="1">Uncharacterized protein</fullName>
    </submittedName>
</protein>
<evidence type="ECO:0000313" key="2">
    <source>
        <dbReference type="Proteomes" id="UP001219525"/>
    </source>
</evidence>
<dbReference type="Proteomes" id="UP001219525">
    <property type="component" value="Unassembled WGS sequence"/>
</dbReference>
<reference evidence="1" key="1">
    <citation type="submission" date="2023-03" db="EMBL/GenBank/DDBJ databases">
        <title>Massive genome expansion in bonnet fungi (Mycena s.s.) driven by repeated elements and novel gene families across ecological guilds.</title>
        <authorList>
            <consortium name="Lawrence Berkeley National Laboratory"/>
            <person name="Harder C.B."/>
            <person name="Miyauchi S."/>
            <person name="Viragh M."/>
            <person name="Kuo A."/>
            <person name="Thoen E."/>
            <person name="Andreopoulos B."/>
            <person name="Lu D."/>
            <person name="Skrede I."/>
            <person name="Drula E."/>
            <person name="Henrissat B."/>
            <person name="Morin E."/>
            <person name="Kohler A."/>
            <person name="Barry K."/>
            <person name="LaButti K."/>
            <person name="Morin E."/>
            <person name="Salamov A."/>
            <person name="Lipzen A."/>
            <person name="Mereny Z."/>
            <person name="Hegedus B."/>
            <person name="Baldrian P."/>
            <person name="Stursova M."/>
            <person name="Weitz H."/>
            <person name="Taylor A."/>
            <person name="Grigoriev I.V."/>
            <person name="Nagy L.G."/>
            <person name="Martin F."/>
            <person name="Kauserud H."/>
        </authorList>
    </citation>
    <scope>NUCLEOTIDE SEQUENCE</scope>
    <source>
        <strain evidence="1">9144</strain>
    </source>
</reference>
<evidence type="ECO:0000313" key="1">
    <source>
        <dbReference type="EMBL" id="KAJ7211704.1"/>
    </source>
</evidence>
<dbReference type="AlphaFoldDB" id="A0AAD6YG63"/>
<name>A0AAD6YG63_9AGAR</name>
<keyword evidence="2" id="KW-1185">Reference proteome</keyword>
<proteinExistence type="predicted"/>
<organism evidence="1 2">
    <name type="scientific">Mycena pura</name>
    <dbReference type="NCBI Taxonomy" id="153505"/>
    <lineage>
        <taxon>Eukaryota</taxon>
        <taxon>Fungi</taxon>
        <taxon>Dikarya</taxon>
        <taxon>Basidiomycota</taxon>
        <taxon>Agaricomycotina</taxon>
        <taxon>Agaricomycetes</taxon>
        <taxon>Agaricomycetidae</taxon>
        <taxon>Agaricales</taxon>
        <taxon>Marasmiineae</taxon>
        <taxon>Mycenaceae</taxon>
        <taxon>Mycena</taxon>
    </lineage>
</organism>
<comment type="caution">
    <text evidence="1">The sequence shown here is derived from an EMBL/GenBank/DDBJ whole genome shotgun (WGS) entry which is preliminary data.</text>
</comment>
<gene>
    <name evidence="1" type="ORF">GGX14DRAFT_394022</name>
</gene>
<sequence length="206" mass="22162">MDRRAAVLALAARAAVLSNNGPFAIANVDPQQNKVSFQLPAVIPGPGAGFNLKIALLSMADPARPGLQRSVCHRACWTPRARADCDAHRDAAARTVGVESYVHVNVDVGHARQRQRQRDCGFGCCSLSSSLGRHAVTSQKVSQLHVINGMRLRAAFACVTSQRFHINGMWLRVCANVAGDDVQYPSDLTRSTFVGVVASRAEKGFV</sequence>
<dbReference type="EMBL" id="JARJCW010000025">
    <property type="protein sequence ID" value="KAJ7211704.1"/>
    <property type="molecule type" value="Genomic_DNA"/>
</dbReference>